<evidence type="ECO:0000256" key="1">
    <source>
        <dbReference type="ARBA" id="ARBA00004651"/>
    </source>
</evidence>
<evidence type="ECO:0000256" key="4">
    <source>
        <dbReference type="ARBA" id="ARBA00022741"/>
    </source>
</evidence>
<dbReference type="AlphaFoldDB" id="A0A450S125"/>
<keyword evidence="5 11" id="KW-0067">ATP-binding</keyword>
<feature type="transmembrane region" description="Helical" evidence="8">
    <location>
        <begin position="48"/>
        <end position="67"/>
    </location>
</feature>
<dbReference type="Pfam" id="PF00005">
    <property type="entry name" value="ABC_tran"/>
    <property type="match status" value="1"/>
</dbReference>
<sequence length="536" mass="60358">MRGFLDYINIFGKGHVREKATVAALAITAGLLGTLSIVLINATVNDGFAFDPLLMAAFVMVATSSVFTKRMAIRKMRAFLEDHIAELRLDLTSGIRNADFPFVEQLEKSEAVTRMTIDARRISRTGDVIIRTYYGAFTLVSSVVYLGWISPLAFVLLMGLFFIGISFTRIYNRYVARVMKKTATEEEVLFQGMEHLVMGIKELKLDRARNDDFFDNRLIPLAGRIRDLRKKALYRIQEGQLVLDALWLSFIGFFFVLNSDGAAGAQVLIVFLFMQGAMIDVIISVPFFIEANVAHRRIGQLQQDVDNRETGIPSSQIGKESPVFETLEVRDIRFDYTDKQGQPIYSFGPVSFDVKSGEITFIIGGNGGGKTTFLKLLLGLYPPLSGYFAVDGRKIRMDEHGHWFSAIFSDFHLFDGIYGVEAIDEGRLASLIDRMGLSSKTAWRGGRFSNTDLSTGQKKRLALVVAFMEDKSIYVFDEWAAEQDAEFRIEFYEQILPELKAKGKTVIVVSHDDRYFHCADHVIKLDYGRVSADGHM</sequence>
<keyword evidence="2" id="KW-0813">Transport</keyword>
<keyword evidence="6 8" id="KW-1133">Transmembrane helix</keyword>
<dbReference type="InterPro" id="IPR027417">
    <property type="entry name" value="P-loop_NTPase"/>
</dbReference>
<accession>A0A450S125</accession>
<keyword evidence="4" id="KW-0547">Nucleotide-binding</keyword>
<keyword evidence="3 8" id="KW-0812">Transmembrane</keyword>
<dbReference type="Gene3D" id="3.40.50.300">
    <property type="entry name" value="P-loop containing nucleotide triphosphate hydrolases"/>
    <property type="match status" value="1"/>
</dbReference>
<dbReference type="GO" id="GO:0016887">
    <property type="term" value="F:ATP hydrolysis activity"/>
    <property type="evidence" value="ECO:0007669"/>
    <property type="project" value="InterPro"/>
</dbReference>
<evidence type="ECO:0000259" key="9">
    <source>
        <dbReference type="PROSITE" id="PS50893"/>
    </source>
</evidence>
<dbReference type="GO" id="GO:0043190">
    <property type="term" value="C:ATP-binding cassette (ABC) transporter complex"/>
    <property type="evidence" value="ECO:0007669"/>
    <property type="project" value="TreeGrafter"/>
</dbReference>
<comment type="subcellular location">
    <subcellularLocation>
        <location evidence="1">Cell membrane</location>
        <topology evidence="1">Multi-pass membrane protein</topology>
    </subcellularLocation>
</comment>
<dbReference type="InterPro" id="IPR011527">
    <property type="entry name" value="ABC1_TM_dom"/>
</dbReference>
<dbReference type="EMBL" id="CAADEW010000009">
    <property type="protein sequence ID" value="VFJ45355.1"/>
    <property type="molecule type" value="Genomic_DNA"/>
</dbReference>
<feature type="transmembrane region" description="Helical" evidence="8">
    <location>
        <begin position="152"/>
        <end position="171"/>
    </location>
</feature>
<proteinExistence type="predicted"/>
<evidence type="ECO:0000256" key="6">
    <source>
        <dbReference type="ARBA" id="ARBA00022989"/>
    </source>
</evidence>
<evidence type="ECO:0000256" key="2">
    <source>
        <dbReference type="ARBA" id="ARBA00022448"/>
    </source>
</evidence>
<evidence type="ECO:0000256" key="3">
    <source>
        <dbReference type="ARBA" id="ARBA00022692"/>
    </source>
</evidence>
<dbReference type="SUPFAM" id="SSF52540">
    <property type="entry name" value="P-loop containing nucleoside triphosphate hydrolases"/>
    <property type="match status" value="1"/>
</dbReference>
<dbReference type="PROSITE" id="PS50893">
    <property type="entry name" value="ABC_TRANSPORTER_2"/>
    <property type="match status" value="1"/>
</dbReference>
<feature type="transmembrane region" description="Helical" evidence="8">
    <location>
        <begin position="21"/>
        <end position="42"/>
    </location>
</feature>
<dbReference type="InterPro" id="IPR003439">
    <property type="entry name" value="ABC_transporter-like_ATP-bd"/>
</dbReference>
<organism evidence="11">
    <name type="scientific">Candidatus Kentrum sp. FW</name>
    <dbReference type="NCBI Taxonomy" id="2126338"/>
    <lineage>
        <taxon>Bacteria</taxon>
        <taxon>Pseudomonadati</taxon>
        <taxon>Pseudomonadota</taxon>
        <taxon>Gammaproteobacteria</taxon>
        <taxon>Candidatus Kentrum</taxon>
    </lineage>
</organism>
<evidence type="ECO:0000256" key="5">
    <source>
        <dbReference type="ARBA" id="ARBA00022840"/>
    </source>
</evidence>
<dbReference type="SMART" id="SM00382">
    <property type="entry name" value="AAA"/>
    <property type="match status" value="1"/>
</dbReference>
<gene>
    <name evidence="11" type="ORF">BECKFW1821A_GA0114235_100954</name>
    <name evidence="12" type="ORF">BECKFW1821B_GA0114236_10612</name>
</gene>
<evidence type="ECO:0000313" key="12">
    <source>
        <dbReference type="EMBL" id="VFJ60862.1"/>
    </source>
</evidence>
<dbReference type="InterPro" id="IPR003593">
    <property type="entry name" value="AAA+_ATPase"/>
</dbReference>
<dbReference type="GO" id="GO:0140359">
    <property type="term" value="F:ABC-type transporter activity"/>
    <property type="evidence" value="ECO:0007669"/>
    <property type="project" value="InterPro"/>
</dbReference>
<dbReference type="InterPro" id="IPR036640">
    <property type="entry name" value="ABC1_TM_sf"/>
</dbReference>
<evidence type="ECO:0000256" key="8">
    <source>
        <dbReference type="SAM" id="Phobius"/>
    </source>
</evidence>
<feature type="transmembrane region" description="Helical" evidence="8">
    <location>
        <begin position="128"/>
        <end position="146"/>
    </location>
</feature>
<dbReference type="GO" id="GO:1904680">
    <property type="term" value="F:peptide transmembrane transporter activity"/>
    <property type="evidence" value="ECO:0007669"/>
    <property type="project" value="InterPro"/>
</dbReference>
<dbReference type="EMBL" id="CAADFD010000061">
    <property type="protein sequence ID" value="VFJ60862.1"/>
    <property type="molecule type" value="Genomic_DNA"/>
</dbReference>
<name>A0A450S125_9GAMM</name>
<feature type="transmembrane region" description="Helical" evidence="8">
    <location>
        <begin position="239"/>
        <end position="257"/>
    </location>
</feature>
<protein>
    <submittedName>
        <fullName evidence="11">Putative ATP-binding cassette transporter</fullName>
    </submittedName>
</protein>
<feature type="domain" description="ABC transmembrane type-1" evidence="10">
    <location>
        <begin position="84"/>
        <end position="205"/>
    </location>
</feature>
<dbReference type="PROSITE" id="PS50929">
    <property type="entry name" value="ABC_TM1F"/>
    <property type="match status" value="1"/>
</dbReference>
<evidence type="ECO:0000259" key="10">
    <source>
        <dbReference type="PROSITE" id="PS50929"/>
    </source>
</evidence>
<dbReference type="PANTHER" id="PTHR43553:SF11">
    <property type="entry name" value="ABC TRANSPORTER ATP-BINDING_PERMEASE PROTEIN YOJI"/>
    <property type="match status" value="1"/>
</dbReference>
<dbReference type="PANTHER" id="PTHR43553">
    <property type="entry name" value="HEAVY METAL TRANSPORTER"/>
    <property type="match status" value="1"/>
</dbReference>
<keyword evidence="7 8" id="KW-0472">Membrane</keyword>
<evidence type="ECO:0000256" key="7">
    <source>
        <dbReference type="ARBA" id="ARBA00023136"/>
    </source>
</evidence>
<dbReference type="NCBIfam" id="TIGR01194">
    <property type="entry name" value="cyc_pep_trnsptr"/>
    <property type="match status" value="1"/>
</dbReference>
<dbReference type="InterPro" id="IPR005898">
    <property type="entry name" value="Cyc_pep_transpt_SyrD/YojI"/>
</dbReference>
<dbReference type="Gene3D" id="1.20.1560.10">
    <property type="entry name" value="ABC transporter type 1, transmembrane domain"/>
    <property type="match status" value="1"/>
</dbReference>
<feature type="domain" description="ABC transporter" evidence="9">
    <location>
        <begin position="327"/>
        <end position="536"/>
    </location>
</feature>
<dbReference type="GO" id="GO:0015833">
    <property type="term" value="P:peptide transport"/>
    <property type="evidence" value="ECO:0007669"/>
    <property type="project" value="InterPro"/>
</dbReference>
<dbReference type="GO" id="GO:0005524">
    <property type="term" value="F:ATP binding"/>
    <property type="evidence" value="ECO:0007669"/>
    <property type="project" value="UniProtKB-KW"/>
</dbReference>
<feature type="transmembrane region" description="Helical" evidence="8">
    <location>
        <begin position="263"/>
        <end position="289"/>
    </location>
</feature>
<dbReference type="InterPro" id="IPR050095">
    <property type="entry name" value="ECF_ABC_transporter_ATP-bd"/>
</dbReference>
<dbReference type="SUPFAM" id="SSF90123">
    <property type="entry name" value="ABC transporter transmembrane region"/>
    <property type="match status" value="1"/>
</dbReference>
<reference evidence="11" key="1">
    <citation type="submission" date="2019-02" db="EMBL/GenBank/DDBJ databases">
        <authorList>
            <person name="Gruber-Vodicka R. H."/>
            <person name="Seah K. B. B."/>
        </authorList>
    </citation>
    <scope>NUCLEOTIDE SEQUENCE</scope>
    <source>
        <strain evidence="12">BECK_BZ106</strain>
        <strain evidence="11">BECK_BZ15</strain>
    </source>
</reference>
<evidence type="ECO:0000313" key="11">
    <source>
        <dbReference type="EMBL" id="VFJ45355.1"/>
    </source>
</evidence>